<keyword evidence="3" id="KW-1185">Reference proteome</keyword>
<dbReference type="RefSeq" id="XP_012184173.1">
    <property type="nucleotide sequence ID" value="XM_012328783.1"/>
</dbReference>
<dbReference type="InParanoid" id="J4GUB7"/>
<accession>J4GUB7</accession>
<evidence type="ECO:0000313" key="2">
    <source>
        <dbReference type="EMBL" id="CCM04890.1"/>
    </source>
</evidence>
<protein>
    <submittedName>
        <fullName evidence="2">Uncharacterized protein</fullName>
    </submittedName>
</protein>
<dbReference type="OrthoDB" id="2799385at2759"/>
<feature type="compositionally biased region" description="Basic and acidic residues" evidence="1">
    <location>
        <begin position="95"/>
        <end position="107"/>
    </location>
</feature>
<name>J4GUB7_9APHY</name>
<dbReference type="GeneID" id="24099801"/>
<dbReference type="EMBL" id="HE797171">
    <property type="protein sequence ID" value="CCM04890.1"/>
    <property type="molecule type" value="Genomic_DNA"/>
</dbReference>
<feature type="region of interest" description="Disordered" evidence="1">
    <location>
        <begin position="18"/>
        <end position="46"/>
    </location>
</feature>
<reference evidence="2 3" key="1">
    <citation type="journal article" date="2012" name="Appl. Environ. Microbiol.">
        <title>Short-read sequencing for genomic analysis of the brown rot fungus Fibroporia radiculosa.</title>
        <authorList>
            <person name="Tang J.D."/>
            <person name="Perkins A.D."/>
            <person name="Sonstegard T.S."/>
            <person name="Schroeder S.G."/>
            <person name="Burgess S.C."/>
            <person name="Diehl S.V."/>
        </authorList>
    </citation>
    <scope>NUCLEOTIDE SEQUENCE [LARGE SCALE GENOMIC DNA]</scope>
    <source>
        <strain evidence="2 3">TFFH 294</strain>
    </source>
</reference>
<dbReference type="Proteomes" id="UP000006352">
    <property type="component" value="Unassembled WGS sequence"/>
</dbReference>
<evidence type="ECO:0000313" key="3">
    <source>
        <dbReference type="Proteomes" id="UP000006352"/>
    </source>
</evidence>
<dbReference type="HOGENOM" id="CLU_839699_0_0_1"/>
<organism evidence="2 3">
    <name type="scientific">Fibroporia radiculosa</name>
    <dbReference type="NCBI Taxonomy" id="599839"/>
    <lineage>
        <taxon>Eukaryota</taxon>
        <taxon>Fungi</taxon>
        <taxon>Dikarya</taxon>
        <taxon>Basidiomycota</taxon>
        <taxon>Agaricomycotina</taxon>
        <taxon>Agaricomycetes</taxon>
        <taxon>Polyporales</taxon>
        <taxon>Fibroporiaceae</taxon>
        <taxon>Fibroporia</taxon>
    </lineage>
</organism>
<evidence type="ECO:0000256" key="1">
    <source>
        <dbReference type="SAM" id="MobiDB-lite"/>
    </source>
</evidence>
<feature type="region of interest" description="Disordered" evidence="1">
    <location>
        <begin position="95"/>
        <end position="121"/>
    </location>
</feature>
<dbReference type="AlphaFoldDB" id="J4GUB7"/>
<gene>
    <name evidence="2" type="ORF">FIBRA_07086</name>
</gene>
<proteinExistence type="predicted"/>
<sequence length="310" mass="34960">MQGSFPFYPTALSTVVSPPAHNSFGTPPSTSGAQQPHKRKETRRLSPEGYKLIDELYAIDTKPTLLQRRDLLQRLKALPGCDHYTGSKLSRLFDSKRKRDATREKTQGETPELASSTYSSSPNSVGIVCPSFRSRPDTIPKLAVLVSENPFPNDIEVRIWAKRLKVKVDDVQTWLELRTATAITSSSDRDRSSVAIFPTSKTQLPTPVQSCSPELSKFQLPEDEKKYTILAPEEPPDVRFGPFTKKQMQDLSREMRKVSQADEGLASTETVDKWLEYEAEMSSFRQKIEEGKYALWGLKPHLLRQAEGTQ</sequence>
<feature type="compositionally biased region" description="Polar residues" evidence="1">
    <location>
        <begin position="23"/>
        <end position="34"/>
    </location>
</feature>